<evidence type="ECO:0000313" key="2">
    <source>
        <dbReference type="Proteomes" id="UP000199515"/>
    </source>
</evidence>
<dbReference type="EMBL" id="FNON01000004">
    <property type="protein sequence ID" value="SDY15690.1"/>
    <property type="molecule type" value="Genomic_DNA"/>
</dbReference>
<organism evidence="1 2">
    <name type="scientific">Amycolatopsis xylanica</name>
    <dbReference type="NCBI Taxonomy" id="589385"/>
    <lineage>
        <taxon>Bacteria</taxon>
        <taxon>Bacillati</taxon>
        <taxon>Actinomycetota</taxon>
        <taxon>Actinomycetes</taxon>
        <taxon>Pseudonocardiales</taxon>
        <taxon>Pseudonocardiaceae</taxon>
        <taxon>Amycolatopsis</taxon>
    </lineage>
</organism>
<accession>A0A1H3HK02</accession>
<dbReference type="AlphaFoldDB" id="A0A1H3HK02"/>
<gene>
    <name evidence="1" type="ORF">SAMN05421504_104696</name>
</gene>
<name>A0A1H3HK02_9PSEU</name>
<evidence type="ECO:0000313" key="1">
    <source>
        <dbReference type="EMBL" id="SDY15690.1"/>
    </source>
</evidence>
<protein>
    <recommendedName>
        <fullName evidence="3">Peptidase inhibitor family I36</fullName>
    </recommendedName>
</protein>
<evidence type="ECO:0008006" key="3">
    <source>
        <dbReference type="Google" id="ProtNLM"/>
    </source>
</evidence>
<sequence length="109" mass="12099">MVAATCTLTTGAHASSGDWDCPIDAYGCIFDGPLGTGDRYVIRSCDTFDLPRAWWDKADSVWSPDRLFTGYSYYANGSTSTYTTGYINHTADNIKYPNETDRIRVNCES</sequence>
<proteinExistence type="predicted"/>
<dbReference type="Proteomes" id="UP000199515">
    <property type="component" value="Unassembled WGS sequence"/>
</dbReference>
<reference evidence="1 2" key="1">
    <citation type="submission" date="2016-10" db="EMBL/GenBank/DDBJ databases">
        <authorList>
            <person name="de Groot N.N."/>
        </authorList>
    </citation>
    <scope>NUCLEOTIDE SEQUENCE [LARGE SCALE GENOMIC DNA]</scope>
    <source>
        <strain evidence="1 2">CPCC 202699</strain>
    </source>
</reference>
<keyword evidence="2" id="KW-1185">Reference proteome</keyword>